<dbReference type="InterPro" id="IPR011051">
    <property type="entry name" value="RmlC_Cupin_sf"/>
</dbReference>
<evidence type="ECO:0000256" key="2">
    <source>
        <dbReference type="ARBA" id="ARBA00023002"/>
    </source>
</evidence>
<feature type="domain" description="Cupin type-2" evidence="4">
    <location>
        <begin position="113"/>
        <end position="169"/>
    </location>
</feature>
<dbReference type="Gene3D" id="2.60.120.10">
    <property type="entry name" value="Jelly Rolls"/>
    <property type="match status" value="1"/>
</dbReference>
<protein>
    <submittedName>
        <fullName evidence="5">Cupin domain-containing protein</fullName>
    </submittedName>
</protein>
<dbReference type="PANTHER" id="PTHR41517">
    <property type="entry name" value="1,2-DIOXYGENASE PROTEIN-RELATED"/>
    <property type="match status" value="1"/>
</dbReference>
<evidence type="ECO:0000259" key="4">
    <source>
        <dbReference type="Pfam" id="PF07883"/>
    </source>
</evidence>
<evidence type="ECO:0000256" key="1">
    <source>
        <dbReference type="ARBA" id="ARBA00022964"/>
    </source>
</evidence>
<dbReference type="AlphaFoldDB" id="A0A5C0AVQ7"/>
<evidence type="ECO:0000313" key="6">
    <source>
        <dbReference type="Proteomes" id="UP000325161"/>
    </source>
</evidence>
<dbReference type="OrthoDB" id="285029at2"/>
<feature type="domain" description="Cupin type-2" evidence="4">
    <location>
        <begin position="285"/>
        <end position="351"/>
    </location>
</feature>
<feature type="region of interest" description="Disordered" evidence="3">
    <location>
        <begin position="1"/>
        <end position="21"/>
    </location>
</feature>
<feature type="compositionally biased region" description="Basic and acidic residues" evidence="3">
    <location>
        <begin position="1"/>
        <end position="15"/>
    </location>
</feature>
<dbReference type="Pfam" id="PF07883">
    <property type="entry name" value="Cupin_2"/>
    <property type="match status" value="2"/>
</dbReference>
<proteinExistence type="predicted"/>
<reference evidence="5 6" key="1">
    <citation type="submission" date="2019-08" db="EMBL/GenBank/DDBJ databases">
        <title>Amphibian skin-associated Pigmentiphaga: genome sequence and occurrence across geography and hosts.</title>
        <authorList>
            <person name="Bletz M.C."/>
            <person name="Bunk B."/>
            <person name="Sproeer C."/>
            <person name="Biwer P."/>
            <person name="Reiter S."/>
            <person name="Rabemananjara F.C.E."/>
            <person name="Schulz S."/>
            <person name="Overmann J."/>
            <person name="Vences M."/>
        </authorList>
    </citation>
    <scope>NUCLEOTIDE SEQUENCE [LARGE SCALE GENOMIC DNA]</scope>
    <source>
        <strain evidence="5 6">Mada1488</strain>
    </source>
</reference>
<evidence type="ECO:0000256" key="3">
    <source>
        <dbReference type="SAM" id="MobiDB-lite"/>
    </source>
</evidence>
<keyword evidence="2" id="KW-0560">Oxidoreductase</keyword>
<gene>
    <name evidence="5" type="ORF">FXN63_07940</name>
</gene>
<dbReference type="InterPro" id="IPR014710">
    <property type="entry name" value="RmlC-like_jellyroll"/>
</dbReference>
<name>A0A5C0AVQ7_9BURK</name>
<dbReference type="FunFam" id="2.60.120.10:FF:000274">
    <property type="entry name" value="Gentisate 1,2-dioxygenase"/>
    <property type="match status" value="1"/>
</dbReference>
<dbReference type="GO" id="GO:0051213">
    <property type="term" value="F:dioxygenase activity"/>
    <property type="evidence" value="ECO:0007669"/>
    <property type="project" value="UniProtKB-KW"/>
</dbReference>
<dbReference type="PANTHER" id="PTHR41517:SF1">
    <property type="entry name" value="CUPIN"/>
    <property type="match status" value="1"/>
</dbReference>
<dbReference type="KEGG" id="pacr:FXN63_07940"/>
<dbReference type="InterPro" id="IPR047183">
    <property type="entry name" value="GDO-like"/>
</dbReference>
<accession>A0A5C0AVQ7</accession>
<dbReference type="EMBL" id="CP043046">
    <property type="protein sequence ID" value="QEI05786.1"/>
    <property type="molecule type" value="Genomic_DNA"/>
</dbReference>
<dbReference type="Proteomes" id="UP000325161">
    <property type="component" value="Chromosome"/>
</dbReference>
<organism evidence="5 6">
    <name type="scientific">Pigmentiphaga aceris</name>
    <dbReference type="NCBI Taxonomy" id="1940612"/>
    <lineage>
        <taxon>Bacteria</taxon>
        <taxon>Pseudomonadati</taxon>
        <taxon>Pseudomonadota</taxon>
        <taxon>Betaproteobacteria</taxon>
        <taxon>Burkholderiales</taxon>
        <taxon>Alcaligenaceae</taxon>
        <taxon>Pigmentiphaga</taxon>
    </lineage>
</organism>
<keyword evidence="6" id="KW-1185">Reference proteome</keyword>
<evidence type="ECO:0000313" key="5">
    <source>
        <dbReference type="EMBL" id="QEI05786.1"/>
    </source>
</evidence>
<dbReference type="CDD" id="cd02216">
    <property type="entry name" value="cupin_GDO-like_N"/>
    <property type="match status" value="1"/>
</dbReference>
<keyword evidence="1" id="KW-0223">Dioxygenase</keyword>
<dbReference type="RefSeq" id="WP_148814169.1">
    <property type="nucleotide sequence ID" value="NZ_CP043046.1"/>
</dbReference>
<dbReference type="CDD" id="cd06992">
    <property type="entry name" value="cupin_GDO-like_C"/>
    <property type="match status" value="1"/>
</dbReference>
<dbReference type="SUPFAM" id="SSF51182">
    <property type="entry name" value="RmlC-like cupins"/>
    <property type="match status" value="1"/>
</dbReference>
<sequence length="380" mass="42325">MSKVEHAKGQHDQYRESVAGRADVEDTPELVSYYEELDRLKAGALWTVANKIEPWQPKSESEAVLWRYRDLREHVLRSIDLVTPEKAGRRVIYLNNPGRRDVAAAVGWLYSGLQVMHPGEAASAHAHSASALRFIMEGQGAYTIVDGHKMTLGANDFVLTPNGTWHEHGVGAEGTTCIWQDGLDIPLVNAMEAGFYVVHPDLRQAVTHPVNDSTAKWGGAALRPQMGDWNKNYSPLFKYEWAPTYEALVNYARVTDGSPFDGVLMHYTNPITGGHVMPTIGASMQLLRPGEHTKAHRHTGSFMYQVCKGSGYSVIGGKRFDWTERDIFCVPSWAFHEHVNLSSSEDACLFCFNDLPVMESLGFYREEALAENGGYQPVLA</sequence>
<dbReference type="InterPro" id="IPR013096">
    <property type="entry name" value="Cupin_2"/>
</dbReference>